<reference evidence="4" key="1">
    <citation type="journal article" date="2019" name="Int. J. Syst. Evol. Microbiol.">
        <title>The Global Catalogue of Microorganisms (GCM) 10K type strain sequencing project: providing services to taxonomists for standard genome sequencing and annotation.</title>
        <authorList>
            <consortium name="The Broad Institute Genomics Platform"/>
            <consortium name="The Broad Institute Genome Sequencing Center for Infectious Disease"/>
            <person name="Wu L."/>
            <person name="Ma J."/>
        </authorList>
    </citation>
    <scope>NUCLEOTIDE SEQUENCE [LARGE SCALE GENOMIC DNA]</scope>
    <source>
        <strain evidence="4">CCM 7855</strain>
    </source>
</reference>
<protein>
    <recommendedName>
        <fullName evidence="5">Nuclear transport factor 2 family protein</fullName>
    </recommendedName>
</protein>
<gene>
    <name evidence="3" type="ORF">GCM10007298_09170</name>
</gene>
<feature type="signal peptide" evidence="2">
    <location>
        <begin position="1"/>
        <end position="18"/>
    </location>
</feature>
<evidence type="ECO:0000256" key="1">
    <source>
        <dbReference type="SAM" id="MobiDB-lite"/>
    </source>
</evidence>
<feature type="compositionally biased region" description="Low complexity" evidence="1">
    <location>
        <begin position="26"/>
        <end position="53"/>
    </location>
</feature>
<evidence type="ECO:0008006" key="5">
    <source>
        <dbReference type="Google" id="ProtNLM"/>
    </source>
</evidence>
<evidence type="ECO:0000313" key="4">
    <source>
        <dbReference type="Proteomes" id="UP000632454"/>
    </source>
</evidence>
<evidence type="ECO:0000313" key="3">
    <source>
        <dbReference type="EMBL" id="GGF15300.1"/>
    </source>
</evidence>
<keyword evidence="4" id="KW-1185">Reference proteome</keyword>
<comment type="caution">
    <text evidence="3">The sequence shown here is derived from an EMBL/GenBank/DDBJ whole genome shotgun (WGS) entry which is preliminary data.</text>
</comment>
<feature type="chain" id="PRO_5045433415" description="Nuclear transport factor 2 family protein" evidence="2">
    <location>
        <begin position="19"/>
        <end position="159"/>
    </location>
</feature>
<name>A0ABQ1UF69_9NOCA</name>
<feature type="region of interest" description="Disordered" evidence="1">
    <location>
        <begin position="24"/>
        <end position="53"/>
    </location>
</feature>
<dbReference type="InterPro" id="IPR032710">
    <property type="entry name" value="NTF2-like_dom_sf"/>
</dbReference>
<keyword evidence="2" id="KW-0732">Signal</keyword>
<sequence length="159" mass="16759">MHRRLAICVLATITLVSAACGDDARPSAASTRPSAQTTTSLVRDAPSPASTTTPAAELVTAVTAYVRARNGTDPQAYRDSMCASVRDAAAIRQPKVAVVVDRVDDVRVDGRTATVTVDLGYSVTPGEILHSVRGVEWTFLREGDQWKQCSPPAFGSATG</sequence>
<dbReference type="SUPFAM" id="SSF54427">
    <property type="entry name" value="NTF2-like"/>
    <property type="match status" value="1"/>
</dbReference>
<proteinExistence type="predicted"/>
<dbReference type="PROSITE" id="PS51257">
    <property type="entry name" value="PROKAR_LIPOPROTEIN"/>
    <property type="match status" value="1"/>
</dbReference>
<evidence type="ECO:0000256" key="2">
    <source>
        <dbReference type="SAM" id="SignalP"/>
    </source>
</evidence>
<organism evidence="3 4">
    <name type="scientific">Williamsia phyllosphaerae</name>
    <dbReference type="NCBI Taxonomy" id="885042"/>
    <lineage>
        <taxon>Bacteria</taxon>
        <taxon>Bacillati</taxon>
        <taxon>Actinomycetota</taxon>
        <taxon>Actinomycetes</taxon>
        <taxon>Mycobacteriales</taxon>
        <taxon>Nocardiaceae</taxon>
        <taxon>Williamsia</taxon>
    </lineage>
</organism>
<dbReference type="EMBL" id="BMCS01000001">
    <property type="protein sequence ID" value="GGF15300.1"/>
    <property type="molecule type" value="Genomic_DNA"/>
</dbReference>
<dbReference type="Proteomes" id="UP000632454">
    <property type="component" value="Unassembled WGS sequence"/>
</dbReference>
<accession>A0ABQ1UF69</accession>